<evidence type="ECO:0000256" key="7">
    <source>
        <dbReference type="PROSITE-ProRule" id="PRU00322"/>
    </source>
</evidence>
<dbReference type="PROSITE" id="PS01358">
    <property type="entry name" value="ZF_RANBP2_1"/>
    <property type="match status" value="1"/>
</dbReference>
<keyword evidence="3" id="KW-0547">Nucleotide-binding</keyword>
<dbReference type="PROSITE" id="PS51720">
    <property type="entry name" value="G_AIG1"/>
    <property type="match status" value="1"/>
</dbReference>
<dbReference type="InterPro" id="IPR045058">
    <property type="entry name" value="GIMA/IAN/Toc"/>
</dbReference>
<organism evidence="11 12">
    <name type="scientific">Mytilus edulis</name>
    <name type="common">Blue mussel</name>
    <dbReference type="NCBI Taxonomy" id="6550"/>
    <lineage>
        <taxon>Eukaryota</taxon>
        <taxon>Metazoa</taxon>
        <taxon>Spiralia</taxon>
        <taxon>Lophotrochozoa</taxon>
        <taxon>Mollusca</taxon>
        <taxon>Bivalvia</taxon>
        <taxon>Autobranchia</taxon>
        <taxon>Pteriomorphia</taxon>
        <taxon>Mytilida</taxon>
        <taxon>Mytiloidea</taxon>
        <taxon>Mytilidae</taxon>
        <taxon>Mytilinae</taxon>
        <taxon>Mytilus</taxon>
    </lineage>
</organism>
<dbReference type="Gene3D" id="3.40.50.300">
    <property type="entry name" value="P-loop containing nucleotide triphosphate hydrolases"/>
    <property type="match status" value="1"/>
</dbReference>
<evidence type="ECO:0000313" key="11">
    <source>
        <dbReference type="EMBL" id="CAG2200000.1"/>
    </source>
</evidence>
<evidence type="ECO:0000259" key="10">
    <source>
        <dbReference type="PROSITE" id="PS51720"/>
    </source>
</evidence>
<evidence type="ECO:0000256" key="4">
    <source>
        <dbReference type="ARBA" id="ARBA00022771"/>
    </source>
</evidence>
<keyword evidence="4 7" id="KW-0863">Zinc-finger</keyword>
<evidence type="ECO:0000256" key="8">
    <source>
        <dbReference type="SAM" id="Coils"/>
    </source>
</evidence>
<keyword evidence="6" id="KW-0342">GTP-binding</keyword>
<dbReference type="CDD" id="cd01852">
    <property type="entry name" value="AIG1"/>
    <property type="match status" value="1"/>
</dbReference>
<dbReference type="OrthoDB" id="431287at2759"/>
<dbReference type="InterPro" id="IPR006703">
    <property type="entry name" value="G_AIG1"/>
</dbReference>
<gene>
    <name evidence="11" type="ORF">MEDL_14703</name>
</gene>
<keyword evidence="2" id="KW-0479">Metal-binding</keyword>
<dbReference type="Proteomes" id="UP000683360">
    <property type="component" value="Unassembled WGS sequence"/>
</dbReference>
<dbReference type="FunFam" id="3.40.50.300:FF:000366">
    <property type="entry name" value="GTPase, IMAP family member 2"/>
    <property type="match status" value="1"/>
</dbReference>
<sequence>MSKWTCKWCKIINEDDSLYCKTCDNIKSEEIEVFENSCSYTQKETSSNTNKTDSKYTDFEASNEIRIVLIGRTGSEKSATGNSLLGKEQFESMVSASSITSKCTRGESTRNGKKIIVVDTPGLFDTGMANAKVTKEIIKCIGMTSPGPHAMVLVIGIGRFTKEEQDTVRYFVDHFGEGILRHMIVLFTRKDDLSKHNQLICDYVRKVPKELAIILQQCDNRYIAFNNDETGQSKKEQVVEFYDLVDRMLVNNGGSCYTSEIFQEAELALQRRMHVQLKQLEEQKRKEREQIKTQVKNKYEKKLNKETFKKSRIEEELNSQVEKDKEEKRFLEKEIEGLKQKLKGKENSGGQYDSEEKEG</sequence>
<evidence type="ECO:0000256" key="2">
    <source>
        <dbReference type="ARBA" id="ARBA00022723"/>
    </source>
</evidence>
<proteinExistence type="inferred from homology"/>
<dbReference type="InterPro" id="IPR027417">
    <property type="entry name" value="P-loop_NTPase"/>
</dbReference>
<evidence type="ECO:0000256" key="3">
    <source>
        <dbReference type="ARBA" id="ARBA00022741"/>
    </source>
</evidence>
<keyword evidence="5" id="KW-0862">Zinc</keyword>
<evidence type="ECO:0000313" key="12">
    <source>
        <dbReference type="Proteomes" id="UP000683360"/>
    </source>
</evidence>
<feature type="coiled-coil region" evidence="8">
    <location>
        <begin position="270"/>
        <end position="348"/>
    </location>
</feature>
<dbReference type="AlphaFoldDB" id="A0A8S3QSU6"/>
<feature type="domain" description="RanBP2-type" evidence="9">
    <location>
        <begin position="1"/>
        <end position="29"/>
    </location>
</feature>
<reference evidence="11" key="1">
    <citation type="submission" date="2021-03" db="EMBL/GenBank/DDBJ databases">
        <authorList>
            <person name="Bekaert M."/>
        </authorList>
    </citation>
    <scope>NUCLEOTIDE SEQUENCE</scope>
</reference>
<comment type="similarity">
    <text evidence="1">Belongs to the TRAFAC class TrmE-Era-EngA-EngB-Septin-like GTPase superfamily. AIG1/Toc34/Toc159-like paraseptin GTPase family. IAN subfamily.</text>
</comment>
<dbReference type="SUPFAM" id="SSF52540">
    <property type="entry name" value="P-loop containing nucleoside triphosphate hydrolases"/>
    <property type="match status" value="1"/>
</dbReference>
<evidence type="ECO:0000259" key="9">
    <source>
        <dbReference type="PROSITE" id="PS50199"/>
    </source>
</evidence>
<evidence type="ECO:0000256" key="5">
    <source>
        <dbReference type="ARBA" id="ARBA00022833"/>
    </source>
</evidence>
<dbReference type="GO" id="GO:0005525">
    <property type="term" value="F:GTP binding"/>
    <property type="evidence" value="ECO:0007669"/>
    <property type="project" value="UniProtKB-KW"/>
</dbReference>
<evidence type="ECO:0000256" key="6">
    <source>
        <dbReference type="ARBA" id="ARBA00023134"/>
    </source>
</evidence>
<accession>A0A8S3QSU6</accession>
<dbReference type="EMBL" id="CAJPWZ010000730">
    <property type="protein sequence ID" value="CAG2200000.1"/>
    <property type="molecule type" value="Genomic_DNA"/>
</dbReference>
<feature type="domain" description="AIG1-type G" evidence="10">
    <location>
        <begin position="62"/>
        <end position="266"/>
    </location>
</feature>
<dbReference type="PROSITE" id="PS50199">
    <property type="entry name" value="ZF_RANBP2_2"/>
    <property type="match status" value="1"/>
</dbReference>
<comment type="caution">
    <text evidence="11">The sequence shown here is derived from an EMBL/GenBank/DDBJ whole genome shotgun (WGS) entry which is preliminary data.</text>
</comment>
<keyword evidence="8" id="KW-0175">Coiled coil</keyword>
<dbReference type="PANTHER" id="PTHR10903:SF184">
    <property type="entry name" value="GTP-BINDING PROTEIN A"/>
    <property type="match status" value="1"/>
</dbReference>
<name>A0A8S3QSU6_MYTED</name>
<protein>
    <submittedName>
        <fullName evidence="11">GTPase IMAP family member 4,GTPase IMAP family member 7,Immune-associated nucleotide-binding protein 3</fullName>
    </submittedName>
</protein>
<dbReference type="PANTHER" id="PTHR10903">
    <property type="entry name" value="GTPASE, IMAP FAMILY MEMBER-RELATED"/>
    <property type="match status" value="1"/>
</dbReference>
<dbReference type="Pfam" id="PF04548">
    <property type="entry name" value="AIG1"/>
    <property type="match status" value="1"/>
</dbReference>
<keyword evidence="12" id="KW-1185">Reference proteome</keyword>
<dbReference type="GO" id="GO:0008270">
    <property type="term" value="F:zinc ion binding"/>
    <property type="evidence" value="ECO:0007669"/>
    <property type="project" value="UniProtKB-KW"/>
</dbReference>
<evidence type="ECO:0000256" key="1">
    <source>
        <dbReference type="ARBA" id="ARBA00008535"/>
    </source>
</evidence>
<dbReference type="InterPro" id="IPR001876">
    <property type="entry name" value="Znf_RanBP2"/>
</dbReference>